<sequence>RGYVAVVVWCCVSVVCRVGFGGDDGLQIVTASRTTPEYTRRSEGDVIELSDGRLLLVSMEFSGDGSDFAKTRLVAQESADGGLTWGQHRVVTETADGDMNVYSPNLIAARDGGILLLFMRQHRAGELTNHVWKSRDDGATFVPYSEFVPRGDFSLCNGTVKRLASGRLLLPANPPVPGQRAETGPYAATVLWSDDDGLTWSVSESRVQLPLRGAMEPHVEQTADGRVLMVLRNQLGRLYMSESADDGVSWSTAKPTDLISPESCPELTRIPGTDDLLMIWNNSFDPKFRSHFGRRSPLTAAVSRDGGRSWQNVRDIETDQARAFSNPGCRFTRSGKAIVNYWMCEYLADWRMQDVIDLRVAVIDRSWFYGAGTEAAAGPAGAAVQREIGSRRELFVDRFLIERMRDLELRLQQPVLAEATTEPADAMEYGTVIRDGDLFRLYT</sequence>
<dbReference type="InterPro" id="IPR011040">
    <property type="entry name" value="Sialidase"/>
</dbReference>
<dbReference type="Proteomes" id="UP000321083">
    <property type="component" value="Unassembled WGS sequence"/>
</dbReference>
<comment type="caution">
    <text evidence="2">The sequence shown here is derived from an EMBL/GenBank/DDBJ whole genome shotgun (WGS) entry which is preliminary data.</text>
</comment>
<evidence type="ECO:0000259" key="1">
    <source>
        <dbReference type="Pfam" id="PF13088"/>
    </source>
</evidence>
<accession>A0A5C6M0W3</accession>
<gene>
    <name evidence="2" type="ORF">E3A20_26430</name>
</gene>
<dbReference type="CDD" id="cd15482">
    <property type="entry name" value="Sialidase_non-viral"/>
    <property type="match status" value="1"/>
</dbReference>
<dbReference type="SUPFAM" id="SSF50939">
    <property type="entry name" value="Sialidases"/>
    <property type="match status" value="1"/>
</dbReference>
<dbReference type="Gene3D" id="2.120.10.10">
    <property type="match status" value="1"/>
</dbReference>
<feature type="domain" description="Sialidase" evidence="1">
    <location>
        <begin position="56"/>
        <end position="327"/>
    </location>
</feature>
<name>A0A5C6M0W3_9PLAN</name>
<protein>
    <recommendedName>
        <fullName evidence="1">Sialidase domain-containing protein</fullName>
    </recommendedName>
</protein>
<dbReference type="InterPro" id="IPR036278">
    <property type="entry name" value="Sialidase_sf"/>
</dbReference>
<feature type="non-terminal residue" evidence="2">
    <location>
        <position position="1"/>
    </location>
</feature>
<evidence type="ECO:0000313" key="2">
    <source>
        <dbReference type="EMBL" id="TWW08228.1"/>
    </source>
</evidence>
<dbReference type="EMBL" id="SRHE01000776">
    <property type="protein sequence ID" value="TWW08228.1"/>
    <property type="molecule type" value="Genomic_DNA"/>
</dbReference>
<dbReference type="PANTHER" id="PTHR43752:SF2">
    <property type="entry name" value="BNR_ASP-BOX REPEAT FAMILY PROTEIN"/>
    <property type="match status" value="1"/>
</dbReference>
<reference evidence="2 3" key="2">
    <citation type="submission" date="2019-08" db="EMBL/GenBank/DDBJ databases">
        <authorList>
            <person name="Henke P."/>
        </authorList>
    </citation>
    <scope>NUCLEOTIDE SEQUENCE [LARGE SCALE GENOMIC DNA]</scope>
    <source>
        <strain evidence="2">Phe10_nw2017</strain>
    </source>
</reference>
<feature type="non-terminal residue" evidence="2">
    <location>
        <position position="443"/>
    </location>
</feature>
<proteinExistence type="predicted"/>
<organism evidence="2 3">
    <name type="scientific">Planctomyces bekefii</name>
    <dbReference type="NCBI Taxonomy" id="1653850"/>
    <lineage>
        <taxon>Bacteria</taxon>
        <taxon>Pseudomonadati</taxon>
        <taxon>Planctomycetota</taxon>
        <taxon>Planctomycetia</taxon>
        <taxon>Planctomycetales</taxon>
        <taxon>Planctomycetaceae</taxon>
        <taxon>Planctomyces</taxon>
    </lineage>
</organism>
<evidence type="ECO:0000313" key="3">
    <source>
        <dbReference type="Proteomes" id="UP000321083"/>
    </source>
</evidence>
<dbReference type="Pfam" id="PF13088">
    <property type="entry name" value="BNR_2"/>
    <property type="match status" value="1"/>
</dbReference>
<dbReference type="AlphaFoldDB" id="A0A5C6M0W3"/>
<reference evidence="2 3" key="1">
    <citation type="submission" date="2019-08" db="EMBL/GenBank/DDBJ databases">
        <title>100 year-old enigma solved: identification of Planctomyces bekefii, the type genus and species of the phylum Planctomycetes.</title>
        <authorList>
            <person name="Svetlana D.N."/>
            <person name="Overmann J."/>
        </authorList>
    </citation>
    <scope>NUCLEOTIDE SEQUENCE [LARGE SCALE GENOMIC DNA]</scope>
    <source>
        <strain evidence="2">Phe10_nw2017</strain>
    </source>
</reference>
<dbReference type="PANTHER" id="PTHR43752">
    <property type="entry name" value="BNR/ASP-BOX REPEAT FAMILY PROTEIN"/>
    <property type="match status" value="1"/>
</dbReference>
<keyword evidence="3" id="KW-1185">Reference proteome</keyword>